<dbReference type="CDD" id="cd03214">
    <property type="entry name" value="ABC_Iron-Siderophores_B12_Hemin"/>
    <property type="match status" value="1"/>
</dbReference>
<dbReference type="InterPro" id="IPR003593">
    <property type="entry name" value="AAA+_ATPase"/>
</dbReference>
<dbReference type="AlphaFoldDB" id="A0A520KT11"/>
<evidence type="ECO:0000259" key="5">
    <source>
        <dbReference type="PROSITE" id="PS50893"/>
    </source>
</evidence>
<evidence type="ECO:0000256" key="3">
    <source>
        <dbReference type="ARBA" id="ARBA00022840"/>
    </source>
</evidence>
<dbReference type="PANTHER" id="PTHR42794:SF1">
    <property type="entry name" value="HEMIN IMPORT ATP-BINDING PROTEIN HMUV"/>
    <property type="match status" value="1"/>
</dbReference>
<dbReference type="SMART" id="SM00382">
    <property type="entry name" value="AAA"/>
    <property type="match status" value="1"/>
</dbReference>
<keyword evidence="3 6" id="KW-0067">ATP-binding</keyword>
<dbReference type="PANTHER" id="PTHR42794">
    <property type="entry name" value="HEMIN IMPORT ATP-BINDING PROTEIN HMUV"/>
    <property type="match status" value="1"/>
</dbReference>
<organism evidence="6 7">
    <name type="scientific">Methanoliparum thermophilum</name>
    <dbReference type="NCBI Taxonomy" id="2491083"/>
    <lineage>
        <taxon>Archaea</taxon>
        <taxon>Methanobacteriati</taxon>
        <taxon>Methanobacteriota</taxon>
        <taxon>Candidatus Methanoliparia</taxon>
        <taxon>Candidatus Methanoliparales</taxon>
        <taxon>Candidatus Methanoliparaceae</taxon>
        <taxon>Candidatus Methanoliparum</taxon>
    </lineage>
</organism>
<feature type="domain" description="ABC transporter" evidence="5">
    <location>
        <begin position="2"/>
        <end position="238"/>
    </location>
</feature>
<dbReference type="PROSITE" id="PS00211">
    <property type="entry name" value="ABC_TRANSPORTER_1"/>
    <property type="match status" value="1"/>
</dbReference>
<dbReference type="InterPro" id="IPR027417">
    <property type="entry name" value="P-loop_NTPase"/>
</dbReference>
<dbReference type="PROSITE" id="PS50893">
    <property type="entry name" value="ABC_TRANSPORTER_2"/>
    <property type="match status" value="1"/>
</dbReference>
<evidence type="ECO:0000313" key="7">
    <source>
        <dbReference type="Proteomes" id="UP000317158"/>
    </source>
</evidence>
<accession>A0A520KT11</accession>
<name>A0A520KT11_METT2</name>
<dbReference type="Pfam" id="PF00005">
    <property type="entry name" value="ABC_tran"/>
    <property type="match status" value="1"/>
</dbReference>
<dbReference type="EMBL" id="RXIF01000004">
    <property type="protein sequence ID" value="RZN65063.1"/>
    <property type="molecule type" value="Genomic_DNA"/>
</dbReference>
<sequence>MLNVKEIDVYYGDVKILEKINFSTKEGKLLGIIGPNGSGKTTLLKVISRILKPRVGTVLLDESDISKMRRDEIARKMAVVPQETSISFPFTAMEIVLMGRTPHLKRFENEGSKDFDIAKKCMKLTNCLELAERRIDELSGGELQKVVIARALAQEPKVLLMDEPTSHLDIKNQIEIMELMKRLTKEDRMIVIAVIHDLSMAYIYCDEVMLLKDGNIFSFGVPDEVLTSENIREAFCVQASVKKDPLTNSLSLVIPRKEKKRKIKEKGLLKIHIICGGGSGSTLMHSLNEKYEVTAGVIHKFDTDFEVAKSFDIDVVSELPFSPISDEKFKENLNMIKRSDIVIMTDMPIGFGNIKNLYSAIYAIENKKEVLIIDETPIEERDFTNGEATEIFKRLRENGGIFLKDTHKLLNFLKDFFEKNKK</sequence>
<reference evidence="6 7" key="1">
    <citation type="journal article" date="2019" name="Nat. Microbiol.">
        <title>Wide diversity of methane and short-chain alkane metabolisms in uncultured archaea.</title>
        <authorList>
            <person name="Borrel G."/>
            <person name="Adam P.S."/>
            <person name="McKay L.J."/>
            <person name="Chen L.X."/>
            <person name="Sierra-Garcia I.N."/>
            <person name="Sieber C.M."/>
            <person name="Letourneur Q."/>
            <person name="Ghozlane A."/>
            <person name="Andersen G.L."/>
            <person name="Li W.J."/>
            <person name="Hallam S.J."/>
            <person name="Muyzer G."/>
            <person name="de Oliveira V.M."/>
            <person name="Inskeep W.P."/>
            <person name="Banfield J.F."/>
            <person name="Gribaldo S."/>
        </authorList>
    </citation>
    <scope>NUCLEOTIDE SEQUENCE [LARGE SCALE GENOMIC DNA]</scope>
    <source>
        <strain evidence="6">NM1a</strain>
    </source>
</reference>
<dbReference type="Proteomes" id="UP000317158">
    <property type="component" value="Unassembled WGS sequence"/>
</dbReference>
<dbReference type="GO" id="GO:0005524">
    <property type="term" value="F:ATP binding"/>
    <property type="evidence" value="ECO:0007669"/>
    <property type="project" value="UniProtKB-KW"/>
</dbReference>
<keyword evidence="2" id="KW-0547">Nucleotide-binding</keyword>
<dbReference type="GO" id="GO:0016887">
    <property type="term" value="F:ATP hydrolysis activity"/>
    <property type="evidence" value="ECO:0007669"/>
    <property type="project" value="InterPro"/>
</dbReference>
<evidence type="ECO:0000313" key="6">
    <source>
        <dbReference type="EMBL" id="RZN65063.1"/>
    </source>
</evidence>
<dbReference type="Gene3D" id="3.40.50.300">
    <property type="entry name" value="P-loop containing nucleotide triphosphate hydrolases"/>
    <property type="match status" value="1"/>
</dbReference>
<dbReference type="InterPro" id="IPR017871">
    <property type="entry name" value="ABC_transporter-like_CS"/>
</dbReference>
<dbReference type="FunFam" id="3.40.50.300:FF:000134">
    <property type="entry name" value="Iron-enterobactin ABC transporter ATP-binding protein"/>
    <property type="match status" value="1"/>
</dbReference>
<keyword evidence="4" id="KW-1278">Translocase</keyword>
<evidence type="ECO:0000256" key="2">
    <source>
        <dbReference type="ARBA" id="ARBA00022741"/>
    </source>
</evidence>
<gene>
    <name evidence="6" type="ORF">EF806_03205</name>
</gene>
<proteinExistence type="predicted"/>
<dbReference type="InterPro" id="IPR003439">
    <property type="entry name" value="ABC_transporter-like_ATP-bd"/>
</dbReference>
<protein>
    <submittedName>
        <fullName evidence="6">ABC transporter ATP-binding protein</fullName>
    </submittedName>
</protein>
<evidence type="ECO:0000256" key="4">
    <source>
        <dbReference type="ARBA" id="ARBA00022967"/>
    </source>
</evidence>
<dbReference type="SUPFAM" id="SSF52540">
    <property type="entry name" value="P-loop containing nucleoside triphosphate hydrolases"/>
    <property type="match status" value="1"/>
</dbReference>
<comment type="caution">
    <text evidence="6">The sequence shown here is derived from an EMBL/GenBank/DDBJ whole genome shotgun (WGS) entry which is preliminary data.</text>
</comment>
<evidence type="ECO:0000256" key="1">
    <source>
        <dbReference type="ARBA" id="ARBA00022448"/>
    </source>
</evidence>
<keyword evidence="1" id="KW-0813">Transport</keyword>